<feature type="domain" description="LITAF" evidence="9">
    <location>
        <begin position="49"/>
        <end position="134"/>
    </location>
</feature>
<proteinExistence type="inferred from homology"/>
<dbReference type="GO" id="GO:0008270">
    <property type="term" value="F:zinc ion binding"/>
    <property type="evidence" value="ECO:0007669"/>
    <property type="project" value="TreeGrafter"/>
</dbReference>
<keyword evidence="11" id="KW-1185">Reference proteome</keyword>
<evidence type="ECO:0000256" key="4">
    <source>
        <dbReference type="ARBA" id="ARBA00005975"/>
    </source>
</evidence>
<evidence type="ECO:0000256" key="1">
    <source>
        <dbReference type="ARBA" id="ARBA00004414"/>
    </source>
</evidence>
<evidence type="ECO:0000256" key="2">
    <source>
        <dbReference type="ARBA" id="ARBA00004481"/>
    </source>
</evidence>
<keyword evidence="5" id="KW-0479">Metal-binding</keyword>
<comment type="caution">
    <text evidence="10">The sequence shown here is derived from an EMBL/GenBank/DDBJ whole genome shotgun (WGS) entry which is preliminary data.</text>
</comment>
<dbReference type="Proteomes" id="UP000663880">
    <property type="component" value="Unassembled WGS sequence"/>
</dbReference>
<evidence type="ECO:0000256" key="8">
    <source>
        <dbReference type="SAM" id="Phobius"/>
    </source>
</evidence>
<dbReference type="GO" id="GO:0031902">
    <property type="term" value="C:late endosome membrane"/>
    <property type="evidence" value="ECO:0007669"/>
    <property type="project" value="UniProtKB-SubCell"/>
</dbReference>
<evidence type="ECO:0000256" key="7">
    <source>
        <dbReference type="ARBA" id="ARBA00023136"/>
    </source>
</evidence>
<dbReference type="PANTHER" id="PTHR23292">
    <property type="entry name" value="LIPOPOLYSACCHARIDE-INDUCED TUMOR NECROSIS FACTOR-ALPHA FACTOR"/>
    <property type="match status" value="1"/>
</dbReference>
<evidence type="ECO:0000256" key="6">
    <source>
        <dbReference type="ARBA" id="ARBA00022833"/>
    </source>
</evidence>
<evidence type="ECO:0000256" key="5">
    <source>
        <dbReference type="ARBA" id="ARBA00022723"/>
    </source>
</evidence>
<evidence type="ECO:0000313" key="10">
    <source>
        <dbReference type="EMBL" id="CAF4911352.1"/>
    </source>
</evidence>
<dbReference type="InterPro" id="IPR006629">
    <property type="entry name" value="LITAF"/>
</dbReference>
<evidence type="ECO:0000256" key="3">
    <source>
        <dbReference type="ARBA" id="ARBA00004630"/>
    </source>
</evidence>
<dbReference type="AlphaFoldDB" id="A0A821VR27"/>
<reference evidence="10" key="1">
    <citation type="submission" date="2021-02" db="EMBL/GenBank/DDBJ databases">
        <authorList>
            <person name="Steward A R."/>
        </authorList>
    </citation>
    <scope>NUCLEOTIDE SEQUENCE</scope>
</reference>
<dbReference type="SMART" id="SM00714">
    <property type="entry name" value="LITAF"/>
    <property type="match status" value="1"/>
</dbReference>
<keyword evidence="8" id="KW-0812">Transmembrane</keyword>
<feature type="transmembrane region" description="Helical" evidence="8">
    <location>
        <begin position="89"/>
        <end position="112"/>
    </location>
</feature>
<dbReference type="PROSITE" id="PS51837">
    <property type="entry name" value="LITAF"/>
    <property type="match status" value="1"/>
</dbReference>
<dbReference type="GO" id="GO:0005765">
    <property type="term" value="C:lysosomal membrane"/>
    <property type="evidence" value="ECO:0007669"/>
    <property type="project" value="UniProtKB-SubCell"/>
</dbReference>
<keyword evidence="8" id="KW-1133">Transmembrane helix</keyword>
<accession>A0A821VR27</accession>
<comment type="similarity">
    <text evidence="4">Belongs to the CDIP1/LITAF family.</text>
</comment>
<name>A0A821VR27_9NEOP</name>
<evidence type="ECO:0000313" key="11">
    <source>
        <dbReference type="Proteomes" id="UP000663880"/>
    </source>
</evidence>
<keyword evidence="6" id="KW-0862">Zinc</keyword>
<dbReference type="EMBL" id="CAJOBZ010000045">
    <property type="protein sequence ID" value="CAF4911352.1"/>
    <property type="molecule type" value="Genomic_DNA"/>
</dbReference>
<protein>
    <recommendedName>
        <fullName evidence="9">LITAF domain-containing protein</fullName>
    </recommendedName>
</protein>
<sequence>MNNQNGLGGTFNSEIVQQTRSESIDAPPPYTPVDTLHVPTVITNQPIIHQTIIVQHTLKDVPILIDCPSCHKRCMTKVDYANSQKTHMIAGFICGLTVWCFLCCFAALPYILRTFKKPEHYCSKCNYYFGSSKMV</sequence>
<keyword evidence="7 8" id="KW-0472">Membrane</keyword>
<organism evidence="10 11">
    <name type="scientific">Pieris macdunnoughi</name>
    <dbReference type="NCBI Taxonomy" id="345717"/>
    <lineage>
        <taxon>Eukaryota</taxon>
        <taxon>Metazoa</taxon>
        <taxon>Ecdysozoa</taxon>
        <taxon>Arthropoda</taxon>
        <taxon>Hexapoda</taxon>
        <taxon>Insecta</taxon>
        <taxon>Pterygota</taxon>
        <taxon>Neoptera</taxon>
        <taxon>Endopterygota</taxon>
        <taxon>Lepidoptera</taxon>
        <taxon>Glossata</taxon>
        <taxon>Ditrysia</taxon>
        <taxon>Papilionoidea</taxon>
        <taxon>Pieridae</taxon>
        <taxon>Pierinae</taxon>
        <taxon>Pieris</taxon>
    </lineage>
</organism>
<dbReference type="PANTHER" id="PTHR23292:SF14">
    <property type="entry name" value="FI16615P1-RELATED"/>
    <property type="match status" value="1"/>
</dbReference>
<dbReference type="InterPro" id="IPR037519">
    <property type="entry name" value="LITAF_fam"/>
</dbReference>
<evidence type="ECO:0000259" key="9">
    <source>
        <dbReference type="PROSITE" id="PS51837"/>
    </source>
</evidence>
<dbReference type="Pfam" id="PF10601">
    <property type="entry name" value="zf-LITAF-like"/>
    <property type="match status" value="1"/>
</dbReference>
<dbReference type="OrthoDB" id="5599753at2759"/>
<gene>
    <name evidence="10" type="ORF">PMACD_LOCUS12162</name>
</gene>
<comment type="subcellular location">
    <subcellularLocation>
        <location evidence="2">Endosome membrane</location>
        <topology evidence="2">Peripheral membrane protein</topology>
    </subcellularLocation>
    <subcellularLocation>
        <location evidence="1">Late endosome membrane</location>
    </subcellularLocation>
    <subcellularLocation>
        <location evidence="3">Lysosome membrane</location>
        <topology evidence="3">Peripheral membrane protein</topology>
        <orientation evidence="3">Cytoplasmic side</orientation>
    </subcellularLocation>
</comment>